<gene>
    <name evidence="3" type="ORF">SAMN02745121_02029</name>
</gene>
<evidence type="ECO:0000313" key="3">
    <source>
        <dbReference type="EMBL" id="SFD87318.1"/>
    </source>
</evidence>
<dbReference type="PROSITE" id="PS50835">
    <property type="entry name" value="IG_LIKE"/>
    <property type="match status" value="1"/>
</dbReference>
<dbReference type="Proteomes" id="UP000199400">
    <property type="component" value="Unassembled WGS sequence"/>
</dbReference>
<proteinExistence type="predicted"/>
<evidence type="ECO:0000256" key="1">
    <source>
        <dbReference type="SAM" id="MobiDB-lite"/>
    </source>
</evidence>
<dbReference type="OrthoDB" id="3685584at2"/>
<dbReference type="InterPro" id="IPR007110">
    <property type="entry name" value="Ig-like_dom"/>
</dbReference>
<dbReference type="EMBL" id="FOMX01000005">
    <property type="protein sequence ID" value="SFD87318.1"/>
    <property type="molecule type" value="Genomic_DNA"/>
</dbReference>
<dbReference type="RefSeq" id="WP_096330814.1">
    <property type="nucleotide sequence ID" value="NZ_FOMX01000005.1"/>
</dbReference>
<feature type="compositionally biased region" description="Low complexity" evidence="1">
    <location>
        <begin position="22"/>
        <end position="56"/>
    </location>
</feature>
<accession>A0A1I1VZ06</accession>
<evidence type="ECO:0000259" key="2">
    <source>
        <dbReference type="PROSITE" id="PS50835"/>
    </source>
</evidence>
<keyword evidence="4" id="KW-1185">Reference proteome</keyword>
<evidence type="ECO:0000313" key="4">
    <source>
        <dbReference type="Proteomes" id="UP000199400"/>
    </source>
</evidence>
<sequence>MHLRDSFILASLFATTACPLNPGTTTDDAATTETTDEPGTTGSTESMTTGLANTPPTAPVVAITPASPTALDDLVCSVTTESTDPDGDAVSYTFVWTRDGVDAGLATETVPAAELADGQEWECIVTPSDGIDEGPSGAAKVQIGAAPVVPETCADVKASQPAATDGAYTLYIGKDPNKPWTAHCKDMAAVPVEYLPLVNVQEGRNFSQYTASNNSPGTDVRTRFTHLRIDPITLLVDIDDVTFSSSTGQLMHGQVAVTSMPYAVAEGCSGTEDSVANVDLVGTPFKLKESFCTAGFGALGGAVLGMSDQVADLTGGGGCGWTSPSIGDTCTDNPQNKNSGFVLDLEYIDPFDQACQSHCANALECGIFPDLPTCMTDCLNVKTGDPECDAAITVTTICVSMQNCEDLAKTLYDQMFGDCSDERMAEDVPCM</sequence>
<organism evidence="3 4">
    <name type="scientific">Nannocystis exedens</name>
    <dbReference type="NCBI Taxonomy" id="54"/>
    <lineage>
        <taxon>Bacteria</taxon>
        <taxon>Pseudomonadati</taxon>
        <taxon>Myxococcota</taxon>
        <taxon>Polyangia</taxon>
        <taxon>Nannocystales</taxon>
        <taxon>Nannocystaceae</taxon>
        <taxon>Nannocystis</taxon>
    </lineage>
</organism>
<feature type="domain" description="Ig-like" evidence="2">
    <location>
        <begin position="55"/>
        <end position="142"/>
    </location>
</feature>
<name>A0A1I1VZ06_9BACT</name>
<dbReference type="PROSITE" id="PS51257">
    <property type="entry name" value="PROKAR_LIPOPROTEIN"/>
    <property type="match status" value="1"/>
</dbReference>
<protein>
    <submittedName>
        <fullName evidence="3">GON domain-containing protein</fullName>
    </submittedName>
</protein>
<reference evidence="4" key="1">
    <citation type="submission" date="2016-10" db="EMBL/GenBank/DDBJ databases">
        <authorList>
            <person name="Varghese N."/>
            <person name="Submissions S."/>
        </authorList>
    </citation>
    <scope>NUCLEOTIDE SEQUENCE [LARGE SCALE GENOMIC DNA]</scope>
    <source>
        <strain evidence="4">ATCC 25963</strain>
    </source>
</reference>
<feature type="region of interest" description="Disordered" evidence="1">
    <location>
        <begin position="20"/>
        <end position="56"/>
    </location>
</feature>
<dbReference type="AlphaFoldDB" id="A0A1I1VZ06"/>